<feature type="transmembrane region" description="Helical" evidence="1">
    <location>
        <begin position="74"/>
        <end position="99"/>
    </location>
</feature>
<sequence>MTDAVSNCKPTQLRLPLWRDENVLVSFLYVVTGCIVAAMGAQRMWQFWLQLQPYLPFSLPPDLPDRIAGHLPHALTVLVNFVTSLAGVVLGVSWCLSGLAELLASRRRGVAPGPLVEPERVVESMLGAAKSNAEKAAELFFVRQSRSAALPRLSDASRDILYRLCWNIFKLLVILVVVKGLFMLADHLPGFVWQTTQMTWAVRVPSATPLYSIIAIFISVDVLMAIALFMDKKIPLRPEVRVIQARGTGHPLFLASLFEESAAVSTSRRAAAQTKWRLIKEGNPPYYGSLIESVRGIDTPRARAAAYPAMILSACTTALGFYGLMTMEFGGTFDSVGQFAAQAGLECVTRVLFLVGVVMLGGHMARWAEAFLRLTSWVATLCLVVVWEEQAQEKEGQPFSSSHEGKDGSCWALLALPRCDGELLSAAPQASRQFGVAVLLASAYSESSAPASRRILVGSSLHKDLDEAIDPIIEAPFSAHFEKCSPDSDNFLGKP</sequence>
<keyword evidence="1" id="KW-1133">Transmembrane helix</keyword>
<feature type="transmembrane region" description="Helical" evidence="1">
    <location>
        <begin position="305"/>
        <end position="327"/>
    </location>
</feature>
<accession>A0A7C4ARN2</accession>
<evidence type="ECO:0000256" key="1">
    <source>
        <dbReference type="SAM" id="Phobius"/>
    </source>
</evidence>
<feature type="transmembrane region" description="Helical" evidence="1">
    <location>
        <begin position="23"/>
        <end position="45"/>
    </location>
</feature>
<comment type="caution">
    <text evidence="2">The sequence shown here is derived from an EMBL/GenBank/DDBJ whole genome shotgun (WGS) entry which is preliminary data.</text>
</comment>
<name>A0A7C4ARN2_9BACT</name>
<feature type="transmembrane region" description="Helical" evidence="1">
    <location>
        <begin position="210"/>
        <end position="230"/>
    </location>
</feature>
<keyword evidence="1" id="KW-0472">Membrane</keyword>
<gene>
    <name evidence="2" type="ORF">ENV54_05735</name>
</gene>
<dbReference type="EMBL" id="DTGT01000181">
    <property type="protein sequence ID" value="HGH60783.1"/>
    <property type="molecule type" value="Genomic_DNA"/>
</dbReference>
<reference evidence="2" key="1">
    <citation type="journal article" date="2020" name="mSystems">
        <title>Genome- and Community-Level Interaction Insights into Carbon Utilization and Element Cycling Functions of Hydrothermarchaeota in Hydrothermal Sediment.</title>
        <authorList>
            <person name="Zhou Z."/>
            <person name="Liu Y."/>
            <person name="Xu W."/>
            <person name="Pan J."/>
            <person name="Luo Z.H."/>
            <person name="Li M."/>
        </authorList>
    </citation>
    <scope>NUCLEOTIDE SEQUENCE [LARGE SCALE GENOMIC DNA]</scope>
    <source>
        <strain evidence="2">SpSt-769</strain>
    </source>
</reference>
<feature type="transmembrane region" description="Helical" evidence="1">
    <location>
        <begin position="339"/>
        <end position="358"/>
    </location>
</feature>
<proteinExistence type="predicted"/>
<organism evidence="2">
    <name type="scientific">Desulfomonile tiedjei</name>
    <dbReference type="NCBI Taxonomy" id="2358"/>
    <lineage>
        <taxon>Bacteria</taxon>
        <taxon>Pseudomonadati</taxon>
        <taxon>Thermodesulfobacteriota</taxon>
        <taxon>Desulfomonilia</taxon>
        <taxon>Desulfomonilales</taxon>
        <taxon>Desulfomonilaceae</taxon>
        <taxon>Desulfomonile</taxon>
    </lineage>
</organism>
<protein>
    <submittedName>
        <fullName evidence="2">Uncharacterized protein</fullName>
    </submittedName>
</protein>
<feature type="transmembrane region" description="Helical" evidence="1">
    <location>
        <begin position="160"/>
        <end position="185"/>
    </location>
</feature>
<keyword evidence="1" id="KW-0812">Transmembrane</keyword>
<evidence type="ECO:0000313" key="2">
    <source>
        <dbReference type="EMBL" id="HGH60783.1"/>
    </source>
</evidence>
<dbReference type="AlphaFoldDB" id="A0A7C4ARN2"/>